<accession>A0A7S1B2T4</accession>
<reference evidence="2" key="1">
    <citation type="submission" date="2021-01" db="EMBL/GenBank/DDBJ databases">
        <authorList>
            <person name="Corre E."/>
            <person name="Pelletier E."/>
            <person name="Niang G."/>
            <person name="Scheremetjew M."/>
            <person name="Finn R."/>
            <person name="Kale V."/>
            <person name="Holt S."/>
            <person name="Cochrane G."/>
            <person name="Meng A."/>
            <person name="Brown T."/>
            <person name="Cohen L."/>
        </authorList>
    </citation>
    <scope>NUCLEOTIDE SEQUENCE</scope>
</reference>
<feature type="transmembrane region" description="Helical" evidence="1">
    <location>
        <begin position="175"/>
        <end position="205"/>
    </location>
</feature>
<feature type="transmembrane region" description="Helical" evidence="1">
    <location>
        <begin position="6"/>
        <end position="33"/>
    </location>
</feature>
<keyword evidence="1" id="KW-0472">Membrane</keyword>
<evidence type="ECO:0000256" key="1">
    <source>
        <dbReference type="SAM" id="Phobius"/>
    </source>
</evidence>
<feature type="transmembrane region" description="Helical" evidence="1">
    <location>
        <begin position="131"/>
        <end position="155"/>
    </location>
</feature>
<feature type="transmembrane region" description="Helical" evidence="1">
    <location>
        <begin position="45"/>
        <end position="68"/>
    </location>
</feature>
<proteinExistence type="predicted"/>
<dbReference type="EMBL" id="HBFQ01066201">
    <property type="protein sequence ID" value="CAD8872694.1"/>
    <property type="molecule type" value="Transcribed_RNA"/>
</dbReference>
<organism evidence="2">
    <name type="scientific">Noctiluca scintillans</name>
    <name type="common">Sea sparkle</name>
    <name type="synonym">Red tide dinoflagellate</name>
    <dbReference type="NCBI Taxonomy" id="2966"/>
    <lineage>
        <taxon>Eukaryota</taxon>
        <taxon>Sar</taxon>
        <taxon>Alveolata</taxon>
        <taxon>Dinophyceae</taxon>
        <taxon>Noctilucales</taxon>
        <taxon>Noctilucaceae</taxon>
        <taxon>Noctiluca</taxon>
    </lineage>
</organism>
<sequence>MSLANGAPVLFLFLAVTYALLLSVMMMSLLSTVCKVHIKTLQRGLVCSHFFVMLVLVARFVDVFSLFYSSWSGSRNLFRAVWSLNLLLSPLLVLALTHLCALSRDVTRGEILNRQSLMEMSLRSYDVRDRFLSVMVLTVRFVLVPLWLAAIVAVARPPEFVREQCGSMSAWTPNVLSSTGLAFGTNISVKVLVTIIGFTVTNWFIKPSRPWHFMTGTNALTVIGIGLIPAVECTEIVRSLFELCFTLGFVAVSTSVGSCILSGTANLDNETTLHLTEVQIGPSAQVPASCEPVLCQPEI</sequence>
<keyword evidence="1" id="KW-1133">Transmembrane helix</keyword>
<protein>
    <submittedName>
        <fullName evidence="2">Uncharacterized protein</fullName>
    </submittedName>
</protein>
<name>A0A7S1B2T4_NOCSC</name>
<feature type="transmembrane region" description="Helical" evidence="1">
    <location>
        <begin position="80"/>
        <end position="102"/>
    </location>
</feature>
<dbReference type="AlphaFoldDB" id="A0A7S1B2T4"/>
<keyword evidence="1" id="KW-0812">Transmembrane</keyword>
<gene>
    <name evidence="2" type="ORF">NSCI0253_LOCUS47051</name>
</gene>
<evidence type="ECO:0000313" key="2">
    <source>
        <dbReference type="EMBL" id="CAD8872694.1"/>
    </source>
</evidence>